<dbReference type="InterPro" id="IPR051361">
    <property type="entry name" value="ThrE/Ser_Exporter"/>
</dbReference>
<evidence type="ECO:0000313" key="9">
    <source>
        <dbReference type="EMBL" id="QUH24334.1"/>
    </source>
</evidence>
<keyword evidence="2 6" id="KW-0812">Transmembrane</keyword>
<evidence type="ECO:0000313" key="10">
    <source>
        <dbReference type="Proteomes" id="UP000681041"/>
    </source>
</evidence>
<dbReference type="Pfam" id="PF06738">
    <property type="entry name" value="ThrE"/>
    <property type="match status" value="1"/>
</dbReference>
<keyword evidence="3 6" id="KW-1133">Transmembrane helix</keyword>
<feature type="transmembrane region" description="Helical" evidence="6">
    <location>
        <begin position="339"/>
        <end position="360"/>
    </location>
</feature>
<gene>
    <name evidence="9" type="ORF">HYG87_07305</name>
</gene>
<feature type="transmembrane region" description="Helical" evidence="6">
    <location>
        <begin position="372"/>
        <end position="395"/>
    </location>
</feature>
<dbReference type="GO" id="GO:0022857">
    <property type="term" value="F:transmembrane transporter activity"/>
    <property type="evidence" value="ECO:0007669"/>
    <property type="project" value="InterPro"/>
</dbReference>
<dbReference type="Pfam" id="PF12821">
    <property type="entry name" value="ThrE_2"/>
    <property type="match status" value="1"/>
</dbReference>
<evidence type="ECO:0000256" key="3">
    <source>
        <dbReference type="ARBA" id="ARBA00022989"/>
    </source>
</evidence>
<name>A0A8T8K6U4_9EURY</name>
<keyword evidence="4 6" id="KW-0472">Membrane</keyword>
<comment type="similarity">
    <text evidence="5">Belongs to the ThrE exporter (TC 2.A.79) family.</text>
</comment>
<reference evidence="9" key="1">
    <citation type="submission" date="2020-07" db="EMBL/GenBank/DDBJ databases">
        <title>Methanobacterium. sp. MethCan genome.</title>
        <authorList>
            <person name="Postec A."/>
            <person name="Quemeneur M."/>
        </authorList>
    </citation>
    <scope>NUCLEOTIDE SEQUENCE</scope>
    <source>
        <strain evidence="9">MethCAN</strain>
    </source>
</reference>
<dbReference type="KEGG" id="meme:HYG87_07305"/>
<evidence type="ECO:0000256" key="6">
    <source>
        <dbReference type="SAM" id="Phobius"/>
    </source>
</evidence>
<feature type="transmembrane region" description="Helical" evidence="6">
    <location>
        <begin position="157"/>
        <end position="175"/>
    </location>
</feature>
<evidence type="ECO:0000256" key="1">
    <source>
        <dbReference type="ARBA" id="ARBA00004141"/>
    </source>
</evidence>
<evidence type="ECO:0000259" key="7">
    <source>
        <dbReference type="Pfam" id="PF06738"/>
    </source>
</evidence>
<feature type="transmembrane region" description="Helical" evidence="6">
    <location>
        <begin position="259"/>
        <end position="278"/>
    </location>
</feature>
<dbReference type="OrthoDB" id="136747at2157"/>
<feature type="transmembrane region" description="Helical" evidence="6">
    <location>
        <begin position="285"/>
        <end position="302"/>
    </location>
</feature>
<evidence type="ECO:0000256" key="2">
    <source>
        <dbReference type="ARBA" id="ARBA00022692"/>
    </source>
</evidence>
<dbReference type="InterPro" id="IPR024528">
    <property type="entry name" value="ThrE_2"/>
</dbReference>
<accession>A0A8T8K6U4</accession>
<dbReference type="EMBL" id="CP058560">
    <property type="protein sequence ID" value="QUH24334.1"/>
    <property type="molecule type" value="Genomic_DNA"/>
</dbReference>
<dbReference type="InterPro" id="IPR010619">
    <property type="entry name" value="ThrE-like_N"/>
</dbReference>
<feature type="transmembrane region" description="Helical" evidence="6">
    <location>
        <begin position="308"/>
        <end position="327"/>
    </location>
</feature>
<evidence type="ECO:0000259" key="8">
    <source>
        <dbReference type="Pfam" id="PF12821"/>
    </source>
</evidence>
<dbReference type="PANTHER" id="PTHR31082">
    <property type="entry name" value="PHEROMONE-REGULATED MEMBRANE PROTEIN 10"/>
    <property type="match status" value="1"/>
</dbReference>
<keyword evidence="10" id="KW-1185">Reference proteome</keyword>
<feature type="domain" description="Threonine/Serine exporter ThrE" evidence="8">
    <location>
        <begin position="278"/>
        <end position="390"/>
    </location>
</feature>
<feature type="transmembrane region" description="Helical" evidence="6">
    <location>
        <begin position="107"/>
        <end position="127"/>
    </location>
</feature>
<dbReference type="AlphaFoldDB" id="A0A8T8K6U4"/>
<proteinExistence type="inferred from homology"/>
<dbReference type="Proteomes" id="UP000681041">
    <property type="component" value="Chromosome"/>
</dbReference>
<comment type="subcellular location">
    <subcellularLocation>
        <location evidence="1">Membrane</location>
        <topology evidence="1">Multi-pass membrane protein</topology>
    </subcellularLocation>
</comment>
<feature type="transmembrane region" description="Helical" evidence="6">
    <location>
        <begin position="133"/>
        <end position="150"/>
    </location>
</feature>
<evidence type="ECO:0000256" key="5">
    <source>
        <dbReference type="ARBA" id="ARBA00034125"/>
    </source>
</evidence>
<dbReference type="PANTHER" id="PTHR31082:SF4">
    <property type="entry name" value="PHEROMONE-REGULATED MEMBRANE PROTEIN 10"/>
    <property type="match status" value="1"/>
</dbReference>
<organism evidence="9 10">
    <name type="scientific">Methanobacterium alkalithermotolerans</name>
    <dbReference type="NCBI Taxonomy" id="2731220"/>
    <lineage>
        <taxon>Archaea</taxon>
        <taxon>Methanobacteriati</taxon>
        <taxon>Methanobacteriota</taxon>
        <taxon>Methanomada group</taxon>
        <taxon>Methanobacteria</taxon>
        <taxon>Methanobacteriales</taxon>
        <taxon>Methanobacteriaceae</taxon>
        <taxon>Methanobacterium</taxon>
    </lineage>
</organism>
<feature type="transmembrane region" description="Helical" evidence="6">
    <location>
        <begin position="181"/>
        <end position="200"/>
    </location>
</feature>
<protein>
    <submittedName>
        <fullName evidence="9">Threonine/serine exporter family protein</fullName>
    </submittedName>
</protein>
<evidence type="ECO:0000256" key="4">
    <source>
        <dbReference type="ARBA" id="ARBA00023136"/>
    </source>
</evidence>
<sequence>MLTFLAGLGKALSSTGISVTTIQSILYNVARAYQVKAEILVFTTFIIIKVGDEESSPLTTVNQIYGLSQLNTISELYELIYKVEKAEITPREGIKCLKKINAHPHRFGKIGMLIGYVFFAVGLGLLLQPNSQQLIVSGILGFLVGILLIFTQDKPRLALIKPVIGSFLVSIIFFWGVKNGFLTGSILLIIPALAYFLPGATLTTGMFELASGDLISGASRVIYGITILFLLLFGVLNGFKIIGLPQEDLLVVAAANTIGWWAPYIGIMLFGIGMFLFLSMRNRDFPWVIIVLYVAFLGQSLGNYFIGGFFGAFFGSLLMTISGALIGRSPMRTPSFVSTLSAFWLLVPGSLGFITLANLIGPNYSSGIADVIQVIMSVVAISLGLLIGAVIAEPLKLQKIKLKKFKK</sequence>
<feature type="domain" description="Threonine/serine exporter-like N-terminal" evidence="7">
    <location>
        <begin position="4"/>
        <end position="241"/>
    </location>
</feature>
<feature type="transmembrane region" description="Helical" evidence="6">
    <location>
        <begin position="221"/>
        <end position="239"/>
    </location>
</feature>